<evidence type="ECO:0000313" key="2">
    <source>
        <dbReference type="Proteomes" id="UP000031586"/>
    </source>
</evidence>
<dbReference type="PATRIC" id="fig|1229493.5.peg.5915"/>
<dbReference type="Proteomes" id="UP000031586">
    <property type="component" value="Unassembled WGS sequence"/>
</dbReference>
<evidence type="ECO:0000313" key="1">
    <source>
        <dbReference type="EMBL" id="KIF54382.1"/>
    </source>
</evidence>
<proteinExistence type="predicted"/>
<protein>
    <submittedName>
        <fullName evidence="1">Uncharacterized protein</fullName>
    </submittedName>
</protein>
<sequence>MTLNTDLDRVVLDCDGVQDDFDFTFTIFVSKDLEVYLITDPGSSKLELGSDYEGVGDDFLFGGIVHTNVVYSDVNQLEIVIAPSLLQEKSFRNLDEFFRDSHENAFDCVYMILQHFGYRLNKVLIHGAFDIWVFENKQSKNVPYPEAVANAAFVLQQIKAAQEEANFVAPLDWDEVVAPGEHTYPLNGADLENEKGYRVFLGNTSEP</sequence>
<comment type="caution">
    <text evidence="1">The sequence shown here is derived from an EMBL/GenBank/DDBJ whole genome shotgun (WGS) entry which is preliminary data.</text>
</comment>
<name>A0A0C1WDH7_9VIBR</name>
<dbReference type="EMBL" id="JPRD01000008">
    <property type="protein sequence ID" value="KIF54382.1"/>
    <property type="molecule type" value="Genomic_DNA"/>
</dbReference>
<gene>
    <name evidence="1" type="ORF">H735_04900</name>
</gene>
<organism evidence="1 2">
    <name type="scientific">Vibrio owensii CAIM 1854 = LMG 25443</name>
    <dbReference type="NCBI Taxonomy" id="1229493"/>
    <lineage>
        <taxon>Bacteria</taxon>
        <taxon>Pseudomonadati</taxon>
        <taxon>Pseudomonadota</taxon>
        <taxon>Gammaproteobacteria</taxon>
        <taxon>Vibrionales</taxon>
        <taxon>Vibrionaceae</taxon>
        <taxon>Vibrio</taxon>
    </lineage>
</organism>
<dbReference type="AlphaFoldDB" id="A0A0C1WDH7"/>
<accession>A0A0C1WDH7</accession>
<dbReference type="RefSeq" id="WP_020198103.1">
    <property type="nucleotide sequence ID" value="NZ_BAOH01000224.1"/>
</dbReference>
<reference evidence="1 2" key="1">
    <citation type="submission" date="2014-07" db="EMBL/GenBank/DDBJ databases">
        <title>Unique and conserved regions in Vibrio harveyi and related species in comparison with the shrimp pathogen Vibrio harveyi CAIM 1792.</title>
        <authorList>
            <person name="Espinoza-Valles I."/>
            <person name="Vora G."/>
            <person name="Leekitcharoenphon P."/>
            <person name="Ussery D."/>
            <person name="Hoj L."/>
            <person name="Gomez-Gil B."/>
        </authorList>
    </citation>
    <scope>NUCLEOTIDE SEQUENCE [LARGE SCALE GENOMIC DNA]</scope>
    <source>
        <strain evidence="2">CAIM 1854 / LMG 25443</strain>
    </source>
</reference>